<feature type="signal peptide" evidence="4">
    <location>
        <begin position="1"/>
        <end position="19"/>
    </location>
</feature>
<dbReference type="SUPFAM" id="SSF51261">
    <property type="entry name" value="Duplicated hybrid motif"/>
    <property type="match status" value="1"/>
</dbReference>
<dbReference type="Gene3D" id="6.10.250.3150">
    <property type="match status" value="1"/>
</dbReference>
<accession>A0A099I348</accession>
<evidence type="ECO:0000256" key="4">
    <source>
        <dbReference type="SAM" id="SignalP"/>
    </source>
</evidence>
<dbReference type="RefSeq" id="WP_044906803.1">
    <property type="nucleotide sequence ID" value="NZ_JQIF01000083.1"/>
</dbReference>
<feature type="chain" id="PRO_5038762226" evidence="4">
    <location>
        <begin position="20"/>
        <end position="517"/>
    </location>
</feature>
<feature type="compositionally biased region" description="Low complexity" evidence="3">
    <location>
        <begin position="284"/>
        <end position="310"/>
    </location>
</feature>
<dbReference type="Gene3D" id="2.70.70.10">
    <property type="entry name" value="Glucose Permease (Domain IIA)"/>
    <property type="match status" value="1"/>
</dbReference>
<dbReference type="PANTHER" id="PTHR21666">
    <property type="entry name" value="PEPTIDASE-RELATED"/>
    <property type="match status" value="1"/>
</dbReference>
<proteinExistence type="predicted"/>
<evidence type="ECO:0000256" key="3">
    <source>
        <dbReference type="SAM" id="MobiDB-lite"/>
    </source>
</evidence>
<dbReference type="EMBL" id="JQIF01000083">
    <property type="protein sequence ID" value="KGJ52120.1"/>
    <property type="molecule type" value="Genomic_DNA"/>
</dbReference>
<name>A0A099I348_CLOIN</name>
<dbReference type="InterPro" id="IPR057309">
    <property type="entry name" value="PcsB_CC"/>
</dbReference>
<dbReference type="Proteomes" id="UP000030008">
    <property type="component" value="Unassembled WGS sequence"/>
</dbReference>
<gene>
    <name evidence="7" type="ORF">CIAN88_16615</name>
</gene>
<dbReference type="GO" id="GO:0004222">
    <property type="term" value="F:metalloendopeptidase activity"/>
    <property type="evidence" value="ECO:0007669"/>
    <property type="project" value="TreeGrafter"/>
</dbReference>
<dbReference type="Pfam" id="PF24568">
    <property type="entry name" value="CC_PcsB"/>
    <property type="match status" value="1"/>
</dbReference>
<evidence type="ECO:0000313" key="7">
    <source>
        <dbReference type="EMBL" id="KGJ52120.1"/>
    </source>
</evidence>
<organism evidence="7 8">
    <name type="scientific">Clostridium innocuum</name>
    <dbReference type="NCBI Taxonomy" id="1522"/>
    <lineage>
        <taxon>Bacteria</taxon>
        <taxon>Bacillati</taxon>
        <taxon>Bacillota</taxon>
        <taxon>Clostridia</taxon>
        <taxon>Eubacteriales</taxon>
        <taxon>Clostridiaceae</taxon>
        <taxon>Clostridium</taxon>
    </lineage>
</organism>
<dbReference type="InterPro" id="IPR011055">
    <property type="entry name" value="Dup_hybrid_motif"/>
</dbReference>
<evidence type="ECO:0000256" key="1">
    <source>
        <dbReference type="ARBA" id="ARBA00022729"/>
    </source>
</evidence>
<dbReference type="PANTHER" id="PTHR21666:SF270">
    <property type="entry name" value="MUREIN HYDROLASE ACTIVATOR ENVC"/>
    <property type="match status" value="1"/>
</dbReference>
<dbReference type="InterPro" id="IPR016047">
    <property type="entry name" value="M23ase_b-sheet_dom"/>
</dbReference>
<evidence type="ECO:0000313" key="8">
    <source>
        <dbReference type="Proteomes" id="UP000030008"/>
    </source>
</evidence>
<feature type="coiled-coil region" evidence="2">
    <location>
        <begin position="82"/>
        <end position="137"/>
    </location>
</feature>
<dbReference type="InterPro" id="IPR050570">
    <property type="entry name" value="Cell_wall_metabolism_enzyme"/>
</dbReference>
<feature type="domain" description="Peptidoglycan hydrolase PcsB coiled-coil" evidence="6">
    <location>
        <begin position="124"/>
        <end position="197"/>
    </location>
</feature>
<keyword evidence="2" id="KW-0175">Coiled coil</keyword>
<dbReference type="CDD" id="cd12797">
    <property type="entry name" value="M23_peptidase"/>
    <property type="match status" value="1"/>
</dbReference>
<evidence type="ECO:0000256" key="2">
    <source>
        <dbReference type="SAM" id="Coils"/>
    </source>
</evidence>
<sequence length="517" mass="56024">MKKKYAALFVSGALLISNAGLLKAESFEGRESEMNAKCAVIKDTKTQEECSRYKDYLQSKSDNLDKEISDIKSQIASVRGDVEKVSKLIADNNKKIASYEKEISSIQASIDQTQSSISDLKKQIKEKEDSIKERDKQMRARLLEMQAYTGSNYYIDFLMGSTSFTDLLRRTEIVGELNRYENEQIKTLNKEKKKLDQDRKIVEEQKELLVVQQKDVKSSKAKVEALNEVKKDLLSDYHAKEANLATQKREAQMAQANLPKVDLSLAADFDEPEQQPEKPDTPQNGGNETGNSGNTDNGNSSDGNPDNGNADPDKGNSGNSGGNSGNNSNNGSSGGTAQSSSFIAPLQSGWHYEAGTWEYPGGGGHMGMDFSTGSTTGIPVVAPANGIIIHTYQGCGYGALNNWCGIPAGGGNNVALLTRVNGVVYAMPFYHLSSVAVSVGQRVNQGQVMGYSGSSGNSSGPHCHVEIIRVGSMTMTAALNQFNRTGDLTFGTGWNADAPNACGSAPCRERPENYWLR</sequence>
<evidence type="ECO:0000259" key="5">
    <source>
        <dbReference type="Pfam" id="PF01551"/>
    </source>
</evidence>
<feature type="region of interest" description="Disordered" evidence="3">
    <location>
        <begin position="270"/>
        <end position="341"/>
    </location>
</feature>
<dbReference type="SUPFAM" id="SSF46579">
    <property type="entry name" value="Prefoldin"/>
    <property type="match status" value="1"/>
</dbReference>
<protein>
    <submittedName>
        <fullName evidence="7">Peptidase M23</fullName>
    </submittedName>
</protein>
<reference evidence="7 8" key="1">
    <citation type="submission" date="2014-08" db="EMBL/GenBank/DDBJ databases">
        <title>Clostridium innocuum, an unnegligible vancomycin-resistant pathogen causing extra-intestinal infections.</title>
        <authorList>
            <person name="Feng Y."/>
            <person name="Chiu C.-H."/>
        </authorList>
    </citation>
    <scope>NUCLEOTIDE SEQUENCE [LARGE SCALE GENOMIC DNA]</scope>
    <source>
        <strain evidence="7 8">AN88</strain>
    </source>
</reference>
<dbReference type="Pfam" id="PF01551">
    <property type="entry name" value="Peptidase_M23"/>
    <property type="match status" value="1"/>
</dbReference>
<feature type="coiled-coil region" evidence="2">
    <location>
        <begin position="178"/>
        <end position="208"/>
    </location>
</feature>
<comment type="caution">
    <text evidence="7">The sequence shown here is derived from an EMBL/GenBank/DDBJ whole genome shotgun (WGS) entry which is preliminary data.</text>
</comment>
<keyword evidence="1 4" id="KW-0732">Signal</keyword>
<dbReference type="AlphaFoldDB" id="A0A099I348"/>
<evidence type="ECO:0000259" key="6">
    <source>
        <dbReference type="Pfam" id="PF24568"/>
    </source>
</evidence>
<feature type="domain" description="M23ase beta-sheet core" evidence="5">
    <location>
        <begin position="364"/>
        <end position="471"/>
    </location>
</feature>